<dbReference type="Proteomes" id="UP001177021">
    <property type="component" value="Unassembled WGS sequence"/>
</dbReference>
<protein>
    <submittedName>
        <fullName evidence="1">Uncharacterized protein</fullName>
    </submittedName>
</protein>
<proteinExistence type="predicted"/>
<comment type="caution">
    <text evidence="1">The sequence shown here is derived from an EMBL/GenBank/DDBJ whole genome shotgun (WGS) entry which is preliminary data.</text>
</comment>
<dbReference type="EMBL" id="CASHSV030000513">
    <property type="protein sequence ID" value="CAJ2668044.1"/>
    <property type="molecule type" value="Genomic_DNA"/>
</dbReference>
<organism evidence="1 2">
    <name type="scientific">Trifolium pratense</name>
    <name type="common">Red clover</name>
    <dbReference type="NCBI Taxonomy" id="57577"/>
    <lineage>
        <taxon>Eukaryota</taxon>
        <taxon>Viridiplantae</taxon>
        <taxon>Streptophyta</taxon>
        <taxon>Embryophyta</taxon>
        <taxon>Tracheophyta</taxon>
        <taxon>Spermatophyta</taxon>
        <taxon>Magnoliopsida</taxon>
        <taxon>eudicotyledons</taxon>
        <taxon>Gunneridae</taxon>
        <taxon>Pentapetalae</taxon>
        <taxon>rosids</taxon>
        <taxon>fabids</taxon>
        <taxon>Fabales</taxon>
        <taxon>Fabaceae</taxon>
        <taxon>Papilionoideae</taxon>
        <taxon>50 kb inversion clade</taxon>
        <taxon>NPAAA clade</taxon>
        <taxon>Hologalegina</taxon>
        <taxon>IRL clade</taxon>
        <taxon>Trifolieae</taxon>
        <taxon>Trifolium</taxon>
    </lineage>
</organism>
<keyword evidence="2" id="KW-1185">Reference proteome</keyword>
<evidence type="ECO:0000313" key="1">
    <source>
        <dbReference type="EMBL" id="CAJ2668044.1"/>
    </source>
</evidence>
<gene>
    <name evidence="1" type="ORF">MILVUS5_LOCUS32515</name>
</gene>
<evidence type="ECO:0000313" key="2">
    <source>
        <dbReference type="Proteomes" id="UP001177021"/>
    </source>
</evidence>
<sequence>MKDAYDFKRLHFPVKAWAKTIWCKEVPPSKSLLVWRLMQDKIPTDDKLMERGCSLPSICSLCHICSESTFHLFFECNFEVNLWRWLASILGKALHFQSLEDIWKFCDSSWTPQCKVAIKSTVINIMSVIWFARNNARFNNKPTHWKAAVNWIQSNVSLAGNKTSCCSYSSITDFIILKKFNVSIHPPKAPVIKEVIWHPPFGQWVKCNTDGAANNITASCGGIFRNCNSEFLCGFAENIGPNSAFIAELCGAMRAIEIAANHNRHNLWLESDSSLVVLAFKSHDLVSWSLSNRWFNCSRLLRNMNFVVSHIERGTNVLMDLLMLVLV</sequence>
<name>A0ACB0LEZ8_TRIPR</name>
<reference evidence="1" key="1">
    <citation type="submission" date="2023-10" db="EMBL/GenBank/DDBJ databases">
        <authorList>
            <person name="Rodriguez Cubillos JULIANA M."/>
            <person name="De Vega J."/>
        </authorList>
    </citation>
    <scope>NUCLEOTIDE SEQUENCE</scope>
</reference>
<accession>A0ACB0LEZ8</accession>